<protein>
    <recommendedName>
        <fullName evidence="14">NF-kappa-B-repressing factor</fullName>
    </recommendedName>
</protein>
<dbReference type="Proteomes" id="UP001178461">
    <property type="component" value="Chromosome Z"/>
</dbReference>
<evidence type="ECO:0000256" key="1">
    <source>
        <dbReference type="ARBA" id="ARBA00004604"/>
    </source>
</evidence>
<gene>
    <name evidence="19" type="ORF">PODLI_1B022882</name>
</gene>
<evidence type="ECO:0000313" key="20">
    <source>
        <dbReference type="Proteomes" id="UP001178461"/>
    </source>
</evidence>
<evidence type="ECO:0000256" key="8">
    <source>
        <dbReference type="ARBA" id="ARBA00023015"/>
    </source>
</evidence>
<feature type="region of interest" description="Disordered" evidence="15">
    <location>
        <begin position="1"/>
        <end position="56"/>
    </location>
</feature>
<dbReference type="PANTHER" id="PTHR16148:SF15">
    <property type="entry name" value="NF-KAPPA-B-REPRESSING FACTOR"/>
    <property type="match status" value="1"/>
</dbReference>
<dbReference type="Pfam" id="PF11952">
    <property type="entry name" value="XTBD"/>
    <property type="match status" value="1"/>
</dbReference>
<evidence type="ECO:0000259" key="18">
    <source>
        <dbReference type="PROSITE" id="PS51827"/>
    </source>
</evidence>
<dbReference type="FunFam" id="3.30.160.20:FF:000034">
    <property type="entry name" value="NFKB repressing factor"/>
    <property type="match status" value="1"/>
</dbReference>
<evidence type="ECO:0000256" key="13">
    <source>
        <dbReference type="ARBA" id="ARBA00062272"/>
    </source>
</evidence>
<dbReference type="SMART" id="SM00443">
    <property type="entry name" value="G_patch"/>
    <property type="match status" value="1"/>
</dbReference>
<dbReference type="PROSITE" id="PS50174">
    <property type="entry name" value="G_PATCH"/>
    <property type="match status" value="1"/>
</dbReference>
<evidence type="ECO:0000259" key="17">
    <source>
        <dbReference type="PROSITE" id="PS51061"/>
    </source>
</evidence>
<feature type="compositionally biased region" description="Pro residues" evidence="15">
    <location>
        <begin position="16"/>
        <end position="33"/>
    </location>
</feature>
<keyword evidence="6" id="KW-0597">Phosphoprotein</keyword>
<keyword evidence="7" id="KW-0832">Ubl conjugation</keyword>
<dbReference type="Pfam" id="PF01585">
    <property type="entry name" value="G-patch"/>
    <property type="match status" value="1"/>
</dbReference>
<comment type="function">
    <text evidence="12">Enhances the ATPase activity of DHX15 by acting like a brace that tethers mobile sections of DHX15 together, stabilizing a functional conformation with high RNA affinity of DHX15. Involved in the constitutive silencing of the interferon beta promoter, independently of the virus-induced signals, and in the inhibition of the basal and cytokine-induced iNOS promoter activity. Also involved in the regulation of IL-8 transcription. May also act as a DNA-binding transcription regulator: interacts with a specific negative regulatory element (NRE) 5'-AATTCCTCTGA-3' to mediate transcriptional repression of certain NK-kappa-B responsive genes.</text>
</comment>
<dbReference type="CDD" id="cd02640">
    <property type="entry name" value="R3H_NRF"/>
    <property type="match status" value="1"/>
</dbReference>
<dbReference type="InterPro" id="IPR021859">
    <property type="entry name" value="XTBD"/>
</dbReference>
<dbReference type="SMART" id="SM00393">
    <property type="entry name" value="R3H"/>
    <property type="match status" value="1"/>
</dbReference>
<dbReference type="Gene3D" id="3.30.160.20">
    <property type="match status" value="2"/>
</dbReference>
<feature type="region of interest" description="Disordered" evidence="15">
    <location>
        <begin position="169"/>
        <end position="191"/>
    </location>
</feature>
<feature type="domain" description="R3H" evidence="17">
    <location>
        <begin position="711"/>
        <end position="775"/>
    </location>
</feature>
<evidence type="ECO:0000256" key="6">
    <source>
        <dbReference type="ARBA" id="ARBA00022553"/>
    </source>
</evidence>
<keyword evidence="20" id="KW-1185">Reference proteome</keyword>
<evidence type="ECO:0000256" key="3">
    <source>
        <dbReference type="ARBA" id="ARBA00010053"/>
    </source>
</evidence>
<dbReference type="SUPFAM" id="SSF82708">
    <property type="entry name" value="R3H domain"/>
    <property type="match status" value="1"/>
</dbReference>
<dbReference type="Pfam" id="PF01424">
    <property type="entry name" value="R3H"/>
    <property type="match status" value="1"/>
</dbReference>
<evidence type="ECO:0000313" key="19">
    <source>
        <dbReference type="EMBL" id="CAI5793527.1"/>
    </source>
</evidence>
<name>A0AA35LCZ0_9SAUR</name>
<dbReference type="GO" id="GO:0005730">
    <property type="term" value="C:nucleolus"/>
    <property type="evidence" value="ECO:0007669"/>
    <property type="project" value="UniProtKB-SubCell"/>
</dbReference>
<keyword evidence="11" id="KW-0539">Nucleus</keyword>
<keyword evidence="10" id="KW-0804">Transcription</keyword>
<evidence type="ECO:0000256" key="12">
    <source>
        <dbReference type="ARBA" id="ARBA00055813"/>
    </source>
</evidence>
<reference evidence="19" key="1">
    <citation type="submission" date="2022-12" db="EMBL/GenBank/DDBJ databases">
        <authorList>
            <person name="Alioto T."/>
            <person name="Alioto T."/>
            <person name="Gomez Garrido J."/>
        </authorList>
    </citation>
    <scope>NUCLEOTIDE SEQUENCE</scope>
</reference>
<evidence type="ECO:0000259" key="16">
    <source>
        <dbReference type="PROSITE" id="PS50174"/>
    </source>
</evidence>
<evidence type="ECO:0000256" key="15">
    <source>
        <dbReference type="SAM" id="MobiDB-lite"/>
    </source>
</evidence>
<dbReference type="InterPro" id="IPR058828">
    <property type="entry name" value="DSRM_CARF/NKRF"/>
</dbReference>
<keyword evidence="4" id="KW-0678">Repressor</keyword>
<feature type="domain" description="G-patch" evidence="16">
    <location>
        <begin position="662"/>
        <end position="707"/>
    </location>
</feature>
<dbReference type="InterPro" id="IPR034071">
    <property type="entry name" value="R3H_NRF"/>
</dbReference>
<sequence>MAGGGWTLPGGDFLSPRPPSSAQPVPPQPPQPPAEGSAATPPEEPDLEPWREKPESDRHWALRRQFLLRNLPDYPGDVSFQKLLALSHAWANHVFMGCRYSPEVMEKVLRMAEGIDIGEMPSFELVPDAKATKRPRSLPDNSPSRSLEPPRKQTAKYHVRPRFEPIHFVASNTPDEGKKPASENEAEEASENITQQIQNYADRVFSSFSTQDEDTQFSRTVGLGYGSTQGNQMEAEVVSKNEDSSASGVAADLWGPSLLQAASETFPKSVIVAKQYFINRLAVAVRNNLASPEASCEPDKINYTFLLTRSIQACRTNPEYIYSHLKYFSPEDLPDNKKLLKDGFACEVRCQDIYLATGYAGSKNGSRDRATELAMILLQKPVEVKVAQRKYKNTTLEDLVLCQKGKSPPEFPPVLKHLYDTVTSMKEWSPGQLTFNPQQGSSSAKHWTNFVLTENASDAIGILNNSASFNKMSIEYKYAMMPNRLWRCCVYLQDHFLAEGYGTKKTSKHAAADEALKVLQKTQSSTGPTKAVQVRKFSGATHIPPKKKSLKELVVYENSMNPVCTLNDTAQFNKMTVEYIFERVMGIRWRCKVMLEKELIAEAIGVKKSVKHMAAEEAVRVLKRTQPTVINNLKKGTVEDVISRNEICGRSAEEASKQQIKEDNIGNQILRKMGWTGGGLGKSGEGIREPIAVKEQFKREGLGMDNERGSKIAKKDVEQIIQNYAFSDSKVDLTFSTELTNDERKQIHQIAQQYGLKSKSHGQGRDRYLVVSRKRRKEDLLHQLKQDGQVGHYELIMPQDK</sequence>
<dbReference type="PANTHER" id="PTHR16148">
    <property type="entry name" value="NF-KAPPA-B-REPRESSING FACTOR-RELATED"/>
    <property type="match status" value="1"/>
</dbReference>
<dbReference type="GO" id="GO:0005654">
    <property type="term" value="C:nucleoplasm"/>
    <property type="evidence" value="ECO:0007669"/>
    <property type="project" value="TreeGrafter"/>
</dbReference>
<dbReference type="EMBL" id="OX395140">
    <property type="protein sequence ID" value="CAI5793527.1"/>
    <property type="molecule type" value="Genomic_DNA"/>
</dbReference>
<dbReference type="SUPFAM" id="SSF54768">
    <property type="entry name" value="dsRNA-binding domain-like"/>
    <property type="match status" value="2"/>
</dbReference>
<evidence type="ECO:0000256" key="11">
    <source>
        <dbReference type="ARBA" id="ARBA00023242"/>
    </source>
</evidence>
<dbReference type="GO" id="GO:0003677">
    <property type="term" value="F:DNA binding"/>
    <property type="evidence" value="ECO:0007669"/>
    <property type="project" value="UniProtKB-KW"/>
</dbReference>
<dbReference type="PROSITE" id="PS51061">
    <property type="entry name" value="R3H"/>
    <property type="match status" value="1"/>
</dbReference>
<dbReference type="FunFam" id="3.30.160.20:FF:000030">
    <property type="entry name" value="NFKB repressing factor"/>
    <property type="match status" value="1"/>
</dbReference>
<evidence type="ECO:0000256" key="5">
    <source>
        <dbReference type="ARBA" id="ARBA00022499"/>
    </source>
</evidence>
<dbReference type="InterPro" id="IPR001374">
    <property type="entry name" value="R3H_dom"/>
</dbReference>
<feature type="domain" description="XRN2-binding (XTBD)" evidence="18">
    <location>
        <begin position="47"/>
        <end position="134"/>
    </location>
</feature>
<proteinExistence type="inferred from homology"/>
<dbReference type="Gene3D" id="3.30.1370.50">
    <property type="entry name" value="R3H-like domain"/>
    <property type="match status" value="1"/>
</dbReference>
<dbReference type="Pfam" id="PF26535">
    <property type="entry name" value="DSRM_CARF"/>
    <property type="match status" value="1"/>
</dbReference>
<dbReference type="AlphaFoldDB" id="A0AA35LCZ0"/>
<keyword evidence="8" id="KW-0805">Transcription regulation</keyword>
<organism evidence="19 20">
    <name type="scientific">Podarcis lilfordi</name>
    <name type="common">Lilford's wall lizard</name>
    <dbReference type="NCBI Taxonomy" id="74358"/>
    <lineage>
        <taxon>Eukaryota</taxon>
        <taxon>Metazoa</taxon>
        <taxon>Chordata</taxon>
        <taxon>Craniata</taxon>
        <taxon>Vertebrata</taxon>
        <taxon>Euteleostomi</taxon>
        <taxon>Lepidosauria</taxon>
        <taxon>Squamata</taxon>
        <taxon>Bifurcata</taxon>
        <taxon>Unidentata</taxon>
        <taxon>Episquamata</taxon>
        <taxon>Laterata</taxon>
        <taxon>Lacertibaenia</taxon>
        <taxon>Lacertidae</taxon>
        <taxon>Podarcis</taxon>
    </lineage>
</organism>
<dbReference type="InterPro" id="IPR036867">
    <property type="entry name" value="R3H_dom_sf"/>
</dbReference>
<dbReference type="FunFam" id="3.30.1370.50:FF:000004">
    <property type="entry name" value="NFKB repressing factor"/>
    <property type="match status" value="1"/>
</dbReference>
<evidence type="ECO:0000256" key="14">
    <source>
        <dbReference type="ARBA" id="ARBA00068533"/>
    </source>
</evidence>
<evidence type="ECO:0000256" key="10">
    <source>
        <dbReference type="ARBA" id="ARBA00023163"/>
    </source>
</evidence>
<dbReference type="PROSITE" id="PS51827">
    <property type="entry name" value="XTBD"/>
    <property type="match status" value="1"/>
</dbReference>
<evidence type="ECO:0000256" key="2">
    <source>
        <dbReference type="ARBA" id="ARBA00004642"/>
    </source>
</evidence>
<keyword evidence="9" id="KW-0238">DNA-binding</keyword>
<comment type="similarity">
    <text evidence="3">Belongs to the CARF family.</text>
</comment>
<evidence type="ECO:0000256" key="9">
    <source>
        <dbReference type="ARBA" id="ARBA00023125"/>
    </source>
</evidence>
<comment type="subunit">
    <text evidence="13">Interacts with NF-kappa-B. Interacts with XRN2. Interacts (via G-patch domain) with DHX15; promoting the RNA helicase activity of DHX15.</text>
</comment>
<dbReference type="InterPro" id="IPR000467">
    <property type="entry name" value="G_patch_dom"/>
</dbReference>
<comment type="subcellular location">
    <subcellularLocation>
        <location evidence="1">Nucleus</location>
        <location evidence="1">Nucleolus</location>
    </subcellularLocation>
    <subcellularLocation>
        <location evidence="2">Nucleus</location>
        <location evidence="2">Nucleoplasm</location>
    </subcellularLocation>
</comment>
<evidence type="ECO:0000256" key="7">
    <source>
        <dbReference type="ARBA" id="ARBA00022843"/>
    </source>
</evidence>
<feature type="region of interest" description="Disordered" evidence="15">
    <location>
        <begin position="126"/>
        <end position="156"/>
    </location>
</feature>
<accession>A0AA35LCZ0</accession>
<keyword evidence="5" id="KW-1017">Isopeptide bond</keyword>
<evidence type="ECO:0000256" key="4">
    <source>
        <dbReference type="ARBA" id="ARBA00022491"/>
    </source>
</evidence>